<comment type="subcellular location">
    <subcellularLocation>
        <location evidence="1">Cell membrane</location>
        <topology evidence="1">Multi-pass membrane protein</topology>
    </subcellularLocation>
</comment>
<keyword evidence="5" id="KW-0762">Sugar transport</keyword>
<keyword evidence="7 11" id="KW-1133">Transmembrane helix</keyword>
<keyword evidence="8 11" id="KW-0472">Membrane</keyword>
<gene>
    <name evidence="12" type="ORF">GCM10010423_07680</name>
</gene>
<feature type="transmembrane region" description="Helical" evidence="11">
    <location>
        <begin position="317"/>
        <end position="341"/>
    </location>
</feature>
<feature type="transmembrane region" description="Helical" evidence="11">
    <location>
        <begin position="87"/>
        <end position="107"/>
    </location>
</feature>
<keyword evidence="2" id="KW-0813">Transport</keyword>
<comment type="caution">
    <text evidence="12">The sequence shown here is derived from an EMBL/GenBank/DDBJ whole genome shotgun (WGS) entry which is preliminary data.</text>
</comment>
<evidence type="ECO:0000256" key="2">
    <source>
        <dbReference type="ARBA" id="ARBA00022448"/>
    </source>
</evidence>
<keyword evidence="4" id="KW-0997">Cell inner membrane</keyword>
<organism evidence="12 13">
    <name type="scientific">Streptomyces levis</name>
    <dbReference type="NCBI Taxonomy" id="285566"/>
    <lineage>
        <taxon>Bacteria</taxon>
        <taxon>Bacillati</taxon>
        <taxon>Actinomycetota</taxon>
        <taxon>Actinomycetes</taxon>
        <taxon>Kitasatosporales</taxon>
        <taxon>Streptomycetaceae</taxon>
        <taxon>Streptomyces</taxon>
    </lineage>
</organism>
<dbReference type="PANTHER" id="PTHR32196">
    <property type="entry name" value="ABC TRANSPORTER PERMEASE PROTEIN YPHD-RELATED-RELATED"/>
    <property type="match status" value="1"/>
</dbReference>
<sequence>MSIDKTSAAPEDHVVENPEAAKAAVTVVDPRLLVREQGLAGYVTEFKRKMKSGDLGSIPVVIGLAIIWLIFTSLNSNFLTAGNLSDMSVAMVGTGMIAVGIVFVLLLGEIDLSVGSVSGVAGASFAVLNVTNGMNEWLAFVLAILTGTVAGVLHGFFFAKIGVPAFAVTLAGLLFWNGFMLQILGDNGTINLDPDGVVAQLTSYYFSDVAAAYALAAVVTAGYFLSSFYGNRRREAAGVPSRPLSETIVRTVLLAVLAFAVAIVFNQYKGLPLAVVIFIAVLLVTDFVLRRTAYGRKVFALGGSVEASRRAGINVEAVRISVFAISGTFAAVGGLFIASKIAAANQGAGGGDLLMNAIAAAVIGGTSLFGGRGRTWNALLGVLVIVSIQYGLALEGIASPVQYMITGGVLLATVVIDAVTRKTQKTAGRA</sequence>
<feature type="transmembrane region" description="Helical" evidence="11">
    <location>
        <begin position="204"/>
        <end position="226"/>
    </location>
</feature>
<comment type="function">
    <text evidence="9">Part of the binding-protein-dependent transport system for D-xylose. Probably responsible for the translocation of the substrate across the membrane.</text>
</comment>
<proteinExistence type="predicted"/>
<dbReference type="Proteomes" id="UP001501095">
    <property type="component" value="Unassembled WGS sequence"/>
</dbReference>
<evidence type="ECO:0000313" key="13">
    <source>
        <dbReference type="Proteomes" id="UP001501095"/>
    </source>
</evidence>
<name>A0ABN3NBD7_9ACTN</name>
<evidence type="ECO:0000256" key="6">
    <source>
        <dbReference type="ARBA" id="ARBA00022692"/>
    </source>
</evidence>
<feature type="transmembrane region" description="Helical" evidence="11">
    <location>
        <begin position="271"/>
        <end position="289"/>
    </location>
</feature>
<dbReference type="PANTHER" id="PTHR32196:SF32">
    <property type="entry name" value="XYLOSE TRANSPORT SYSTEM PERMEASE PROTEIN XYLH"/>
    <property type="match status" value="1"/>
</dbReference>
<keyword evidence="13" id="KW-1185">Reference proteome</keyword>
<evidence type="ECO:0000256" key="8">
    <source>
        <dbReference type="ARBA" id="ARBA00023136"/>
    </source>
</evidence>
<dbReference type="Pfam" id="PF02653">
    <property type="entry name" value="BPD_transp_2"/>
    <property type="match status" value="1"/>
</dbReference>
<dbReference type="InterPro" id="IPR001851">
    <property type="entry name" value="ABC_transp_permease"/>
</dbReference>
<keyword evidence="6 11" id="KW-0812">Transmembrane</keyword>
<reference evidence="12 13" key="1">
    <citation type="journal article" date="2019" name="Int. J. Syst. Evol. Microbiol.">
        <title>The Global Catalogue of Microorganisms (GCM) 10K type strain sequencing project: providing services to taxonomists for standard genome sequencing and annotation.</title>
        <authorList>
            <consortium name="The Broad Institute Genomics Platform"/>
            <consortium name="The Broad Institute Genome Sequencing Center for Infectious Disease"/>
            <person name="Wu L."/>
            <person name="Ma J."/>
        </authorList>
    </citation>
    <scope>NUCLEOTIDE SEQUENCE [LARGE SCALE GENOMIC DNA]</scope>
    <source>
        <strain evidence="12 13">JCM 6924</strain>
    </source>
</reference>
<feature type="transmembrane region" description="Helical" evidence="11">
    <location>
        <begin position="165"/>
        <end position="184"/>
    </location>
</feature>
<feature type="transmembrane region" description="Helical" evidence="11">
    <location>
        <begin position="247"/>
        <end position="265"/>
    </location>
</feature>
<evidence type="ECO:0000256" key="9">
    <source>
        <dbReference type="ARBA" id="ARBA00035611"/>
    </source>
</evidence>
<keyword evidence="3" id="KW-1003">Cell membrane</keyword>
<evidence type="ECO:0000256" key="1">
    <source>
        <dbReference type="ARBA" id="ARBA00004651"/>
    </source>
</evidence>
<evidence type="ECO:0000313" key="12">
    <source>
        <dbReference type="EMBL" id="GAA2518238.1"/>
    </source>
</evidence>
<evidence type="ECO:0000256" key="10">
    <source>
        <dbReference type="ARBA" id="ARBA00035686"/>
    </source>
</evidence>
<feature type="transmembrane region" description="Helical" evidence="11">
    <location>
        <begin position="378"/>
        <end position="397"/>
    </location>
</feature>
<protein>
    <recommendedName>
        <fullName evidence="10">Xylose transport system permease protein XylH</fullName>
    </recommendedName>
</protein>
<accession>A0ABN3NBD7</accession>
<evidence type="ECO:0000256" key="7">
    <source>
        <dbReference type="ARBA" id="ARBA00022989"/>
    </source>
</evidence>
<feature type="transmembrane region" description="Helical" evidence="11">
    <location>
        <begin position="55"/>
        <end position="75"/>
    </location>
</feature>
<evidence type="ECO:0000256" key="11">
    <source>
        <dbReference type="SAM" id="Phobius"/>
    </source>
</evidence>
<evidence type="ECO:0000256" key="4">
    <source>
        <dbReference type="ARBA" id="ARBA00022519"/>
    </source>
</evidence>
<feature type="transmembrane region" description="Helical" evidence="11">
    <location>
        <begin position="403"/>
        <end position="420"/>
    </location>
</feature>
<feature type="transmembrane region" description="Helical" evidence="11">
    <location>
        <begin position="353"/>
        <end position="371"/>
    </location>
</feature>
<evidence type="ECO:0000256" key="5">
    <source>
        <dbReference type="ARBA" id="ARBA00022597"/>
    </source>
</evidence>
<feature type="transmembrane region" description="Helical" evidence="11">
    <location>
        <begin position="114"/>
        <end position="131"/>
    </location>
</feature>
<dbReference type="RefSeq" id="WP_344533888.1">
    <property type="nucleotide sequence ID" value="NZ_BAAATM010000003.1"/>
</dbReference>
<evidence type="ECO:0000256" key="3">
    <source>
        <dbReference type="ARBA" id="ARBA00022475"/>
    </source>
</evidence>
<dbReference type="CDD" id="cd06579">
    <property type="entry name" value="TM_PBP1_transp_AraH_like"/>
    <property type="match status" value="1"/>
</dbReference>
<dbReference type="EMBL" id="BAAATM010000003">
    <property type="protein sequence ID" value="GAA2518238.1"/>
    <property type="molecule type" value="Genomic_DNA"/>
</dbReference>
<feature type="transmembrane region" description="Helical" evidence="11">
    <location>
        <begin position="137"/>
        <end position="158"/>
    </location>
</feature>